<reference evidence="2" key="1">
    <citation type="submission" date="2020-05" db="EMBL/GenBank/DDBJ databases">
        <authorList>
            <person name="Chiriac C."/>
            <person name="Salcher M."/>
            <person name="Ghai R."/>
            <person name="Kavagutti S V."/>
        </authorList>
    </citation>
    <scope>NUCLEOTIDE SEQUENCE</scope>
</reference>
<dbReference type="InterPro" id="IPR036188">
    <property type="entry name" value="FAD/NAD-bd_sf"/>
</dbReference>
<dbReference type="GO" id="GO:0016491">
    <property type="term" value="F:oxidoreductase activity"/>
    <property type="evidence" value="ECO:0007669"/>
    <property type="project" value="InterPro"/>
</dbReference>
<evidence type="ECO:0000313" key="2">
    <source>
        <dbReference type="EMBL" id="CAB4758601.1"/>
    </source>
</evidence>
<dbReference type="PANTHER" id="PTHR42841">
    <property type="entry name" value="AMINE OXIDASE"/>
    <property type="match status" value="1"/>
</dbReference>
<dbReference type="InterPro" id="IPR002937">
    <property type="entry name" value="Amino_oxidase"/>
</dbReference>
<name>A0A6J6UFH2_9ZZZZ</name>
<organism evidence="2">
    <name type="scientific">freshwater metagenome</name>
    <dbReference type="NCBI Taxonomy" id="449393"/>
    <lineage>
        <taxon>unclassified sequences</taxon>
        <taxon>metagenomes</taxon>
        <taxon>ecological metagenomes</taxon>
    </lineage>
</organism>
<accession>A0A6J6UFH2</accession>
<evidence type="ECO:0000259" key="1">
    <source>
        <dbReference type="Pfam" id="PF01593"/>
    </source>
</evidence>
<proteinExistence type="predicted"/>
<dbReference type="AlphaFoldDB" id="A0A6J6UFH2"/>
<dbReference type="SUPFAM" id="SSF51905">
    <property type="entry name" value="FAD/NAD(P)-binding domain"/>
    <property type="match status" value="1"/>
</dbReference>
<dbReference type="Pfam" id="PF01593">
    <property type="entry name" value="Amino_oxidase"/>
    <property type="match status" value="1"/>
</dbReference>
<dbReference type="EMBL" id="CAEZYY010000019">
    <property type="protein sequence ID" value="CAB4758601.1"/>
    <property type="molecule type" value="Genomic_DNA"/>
</dbReference>
<gene>
    <name evidence="2" type="ORF">UFOPK2806_01494</name>
</gene>
<protein>
    <submittedName>
        <fullName evidence="2">Unannotated protein</fullName>
    </submittedName>
</protein>
<sequence>MDPKGSVSNVADVTQVLPERVDVAIVGAGLAGLSAARTLTRAGRNVAVLEASDGVGGRVRTDVVDGFRLDRGFQVLLTAYPELHRQFDVQALRLRAFDPGASVWLGKRFHRVGDPLRMPSCLVDSAIAPVGSPIDKLRLGLLLQRVRRADPRNLLTGPDVPTIDALRDEHFSDAMIQRFFRPLVGGIQLNPALTASRRMFDMILRCLAVGESTVPSLGMQQIPEQLAASLAPGTVHLNIPVRSVRSGAVTVADGRTVEAGRVIVATEGPAAARLLGLPEVGSRSASCVWFVAPSPPATDRLIILDGVGSGPALNVAIMTNVSPDYGPGDGRALIAAACPATLDPNLEPAVRAQLRTWWGPIVDTWTHLRTDSIPHGQPEQCPPFHPKQSQSLGDGIFVCGDHRDTPSIQGALYSGRRCAETVLTSLAG</sequence>
<dbReference type="Gene3D" id="3.50.50.60">
    <property type="entry name" value="FAD/NAD(P)-binding domain"/>
    <property type="match status" value="1"/>
</dbReference>
<feature type="domain" description="Amine oxidase" evidence="1">
    <location>
        <begin position="30"/>
        <end position="423"/>
    </location>
</feature>